<comment type="caution">
    <text evidence="1">The sequence shown here is derived from an EMBL/GenBank/DDBJ whole genome shotgun (WGS) entry which is preliminary data.</text>
</comment>
<accession>A0A9W9S6J5</accession>
<dbReference type="Proteomes" id="UP001147752">
    <property type="component" value="Unassembled WGS sequence"/>
</dbReference>
<dbReference type="AlphaFoldDB" id="A0A9W9S6J5"/>
<protein>
    <submittedName>
        <fullName evidence="1">Uncharacterized protein</fullName>
    </submittedName>
</protein>
<proteinExistence type="predicted"/>
<evidence type="ECO:0000313" key="1">
    <source>
        <dbReference type="EMBL" id="KAJ5372815.1"/>
    </source>
</evidence>
<organism evidence="1 2">
    <name type="scientific">Penicillium concentricum</name>
    <dbReference type="NCBI Taxonomy" id="293559"/>
    <lineage>
        <taxon>Eukaryota</taxon>
        <taxon>Fungi</taxon>
        <taxon>Dikarya</taxon>
        <taxon>Ascomycota</taxon>
        <taxon>Pezizomycotina</taxon>
        <taxon>Eurotiomycetes</taxon>
        <taxon>Eurotiomycetidae</taxon>
        <taxon>Eurotiales</taxon>
        <taxon>Aspergillaceae</taxon>
        <taxon>Penicillium</taxon>
    </lineage>
</organism>
<gene>
    <name evidence="1" type="ORF">N7517_004821</name>
</gene>
<dbReference type="OrthoDB" id="4363741at2759"/>
<name>A0A9W9S6J5_9EURO</name>
<keyword evidence="2" id="KW-1185">Reference proteome</keyword>
<reference evidence="1" key="2">
    <citation type="journal article" date="2023" name="IMA Fungus">
        <title>Comparative genomic study of the Penicillium genus elucidates a diverse pangenome and 15 lateral gene transfer events.</title>
        <authorList>
            <person name="Petersen C."/>
            <person name="Sorensen T."/>
            <person name="Nielsen M.R."/>
            <person name="Sondergaard T.E."/>
            <person name="Sorensen J.L."/>
            <person name="Fitzpatrick D.A."/>
            <person name="Frisvad J.C."/>
            <person name="Nielsen K.L."/>
        </authorList>
    </citation>
    <scope>NUCLEOTIDE SEQUENCE</scope>
    <source>
        <strain evidence="1">IBT 3081</strain>
    </source>
</reference>
<evidence type="ECO:0000313" key="2">
    <source>
        <dbReference type="Proteomes" id="UP001147752"/>
    </source>
</evidence>
<sequence>MFGDSLLSAIPQYTYSGRQAWFYYGIFPTRIDANILIDIIVAETWLRSTVQREDALNNNIRAAKKPTSVDNNDLQLDQLEEEWRKINKRALPSTADTLRTGVFPPYGIVEEGLQFLEQQSWLISPGRAC</sequence>
<dbReference type="EMBL" id="JAPZBT010000002">
    <property type="protein sequence ID" value="KAJ5372815.1"/>
    <property type="molecule type" value="Genomic_DNA"/>
</dbReference>
<reference evidence="1" key="1">
    <citation type="submission" date="2022-12" db="EMBL/GenBank/DDBJ databases">
        <authorList>
            <person name="Petersen C."/>
        </authorList>
    </citation>
    <scope>NUCLEOTIDE SEQUENCE</scope>
    <source>
        <strain evidence="1">IBT 3081</strain>
    </source>
</reference>
<dbReference type="RefSeq" id="XP_056578801.1">
    <property type="nucleotide sequence ID" value="XM_056722551.1"/>
</dbReference>
<dbReference type="GeneID" id="81461734"/>